<dbReference type="GO" id="GO:0016811">
    <property type="term" value="F:hydrolase activity, acting on carbon-nitrogen (but not peptide) bonds, in linear amides"/>
    <property type="evidence" value="ECO:0007669"/>
    <property type="project" value="TreeGrafter"/>
</dbReference>
<dbReference type="EMBL" id="CP054301">
    <property type="protein sequence ID" value="QKK81967.1"/>
    <property type="molecule type" value="Genomic_DNA"/>
</dbReference>
<dbReference type="Gene3D" id="3.40.50.10320">
    <property type="entry name" value="LmbE-like"/>
    <property type="match status" value="1"/>
</dbReference>
<organism evidence="1 2">
    <name type="scientific">Marinomonas primoryensis</name>
    <dbReference type="NCBI Taxonomy" id="178399"/>
    <lineage>
        <taxon>Bacteria</taxon>
        <taxon>Pseudomonadati</taxon>
        <taxon>Pseudomonadota</taxon>
        <taxon>Gammaproteobacteria</taxon>
        <taxon>Oceanospirillales</taxon>
        <taxon>Oceanospirillaceae</taxon>
        <taxon>Marinomonas</taxon>
    </lineage>
</organism>
<dbReference type="PANTHER" id="PTHR12993">
    <property type="entry name" value="N-ACETYLGLUCOSAMINYL-PHOSPHATIDYLINOSITOL DE-N-ACETYLASE-RELATED"/>
    <property type="match status" value="1"/>
</dbReference>
<dbReference type="RefSeq" id="WP_176336287.1">
    <property type="nucleotide sequence ID" value="NZ_BAAAEF010000032.1"/>
</dbReference>
<dbReference type="Proteomes" id="UP000509371">
    <property type="component" value="Chromosome"/>
</dbReference>
<reference evidence="1 2" key="1">
    <citation type="submission" date="2020-06" db="EMBL/GenBank/DDBJ databases">
        <authorList>
            <person name="Voronona O.L."/>
            <person name="Aksenova E.I."/>
            <person name="Kunda M.S."/>
            <person name="Semenov A.N."/>
            <person name="Ryzhova N."/>
        </authorList>
    </citation>
    <scope>NUCLEOTIDE SEQUENCE [LARGE SCALE GENOMIC DNA]</scope>
    <source>
        <strain evidence="1 2">MPKMM3633</strain>
    </source>
</reference>
<sequence length="215" mass="24204">MIISNTKKALFISAHPDDTEFGAGGLIQILIEKGIDVHLAVFCNPVESLPEGSCKDVLVNEQKKSAEALGLKNKITFYDYPVRKFSYCRQEILEDLIKLRKKIKPDLIITSSENDYHQDHTVLACESKRAFKLAILLGYTHPWNTRKMVGNVFFEISEIQLDNKINAISAFGSQALRSYSEPRVIESLAIEAGVASGFVYAERFELITMSIKNEE</sequence>
<evidence type="ECO:0000313" key="1">
    <source>
        <dbReference type="EMBL" id="QKK81967.1"/>
    </source>
</evidence>
<gene>
    <name evidence="1" type="ORF">MP3633_3240</name>
</gene>
<dbReference type="AlphaFoldDB" id="A0A859CZG5"/>
<dbReference type="KEGG" id="mpri:MP3633_3240"/>
<name>A0A859CZG5_9GAMM</name>
<protein>
    <submittedName>
        <fullName evidence="1">PIG-L superfamily protein</fullName>
    </submittedName>
</protein>
<dbReference type="InterPro" id="IPR003737">
    <property type="entry name" value="GlcNAc_PI_deacetylase-related"/>
</dbReference>
<evidence type="ECO:0000313" key="2">
    <source>
        <dbReference type="Proteomes" id="UP000509371"/>
    </source>
</evidence>
<dbReference type="InterPro" id="IPR024078">
    <property type="entry name" value="LmbE-like_dom_sf"/>
</dbReference>
<proteinExistence type="predicted"/>
<accession>A0A859CZG5</accession>
<dbReference type="PANTHER" id="PTHR12993:SF11">
    <property type="entry name" value="N-ACETYLGLUCOSAMINYL-PHOSPHATIDYLINOSITOL DE-N-ACETYLASE"/>
    <property type="match status" value="1"/>
</dbReference>
<dbReference type="Pfam" id="PF02585">
    <property type="entry name" value="PIG-L"/>
    <property type="match status" value="1"/>
</dbReference>
<dbReference type="SUPFAM" id="SSF102588">
    <property type="entry name" value="LmbE-like"/>
    <property type="match status" value="1"/>
</dbReference>